<dbReference type="Gene3D" id="3.40.50.10810">
    <property type="entry name" value="Tandem AAA-ATPase domain"/>
    <property type="match status" value="1"/>
</dbReference>
<evidence type="ECO:0000256" key="1">
    <source>
        <dbReference type="ARBA" id="ARBA00007025"/>
    </source>
</evidence>
<dbReference type="AlphaFoldDB" id="A0A200Q0R5"/>
<dbReference type="OrthoDB" id="413460at2759"/>
<evidence type="ECO:0000256" key="2">
    <source>
        <dbReference type="ARBA" id="ARBA00022741"/>
    </source>
</evidence>
<dbReference type="Pfam" id="PF00271">
    <property type="entry name" value="Helicase_C"/>
    <property type="match status" value="1"/>
</dbReference>
<dbReference type="FunCoup" id="A0A200Q0R5">
    <property type="interactions" value="161"/>
</dbReference>
<protein>
    <submittedName>
        <fullName evidence="10">SNF2-related</fullName>
    </submittedName>
</protein>
<evidence type="ECO:0000313" key="10">
    <source>
        <dbReference type="EMBL" id="OVA04053.1"/>
    </source>
</evidence>
<dbReference type="InterPro" id="IPR049730">
    <property type="entry name" value="SNF2/RAD54-like_C"/>
</dbReference>
<feature type="compositionally biased region" description="Pro residues" evidence="7">
    <location>
        <begin position="129"/>
        <end position="138"/>
    </location>
</feature>
<keyword evidence="3" id="KW-0378">Hydrolase</keyword>
<evidence type="ECO:0000259" key="8">
    <source>
        <dbReference type="PROSITE" id="PS51192"/>
    </source>
</evidence>
<dbReference type="GO" id="GO:0006310">
    <property type="term" value="P:DNA recombination"/>
    <property type="evidence" value="ECO:0007669"/>
    <property type="project" value="UniProtKB-KW"/>
</dbReference>
<evidence type="ECO:0000256" key="4">
    <source>
        <dbReference type="ARBA" id="ARBA00022806"/>
    </source>
</evidence>
<feature type="compositionally biased region" description="Basic and acidic residues" evidence="7">
    <location>
        <begin position="195"/>
        <end position="207"/>
    </location>
</feature>
<dbReference type="PROSITE" id="PS51194">
    <property type="entry name" value="HELICASE_CTER"/>
    <property type="match status" value="1"/>
</dbReference>
<dbReference type="SMART" id="SM00487">
    <property type="entry name" value="DEXDc"/>
    <property type="match status" value="1"/>
</dbReference>
<feature type="compositionally biased region" description="Polar residues" evidence="7">
    <location>
        <begin position="114"/>
        <end position="128"/>
    </location>
</feature>
<dbReference type="GO" id="GO:0016787">
    <property type="term" value="F:hydrolase activity"/>
    <property type="evidence" value="ECO:0007669"/>
    <property type="project" value="UniProtKB-KW"/>
</dbReference>
<dbReference type="PANTHER" id="PTHR45629:SF7">
    <property type="entry name" value="DNA EXCISION REPAIR PROTEIN ERCC-6-RELATED"/>
    <property type="match status" value="1"/>
</dbReference>
<dbReference type="InterPro" id="IPR027417">
    <property type="entry name" value="P-loop_NTPase"/>
</dbReference>
<feature type="region of interest" description="Disordered" evidence="7">
    <location>
        <begin position="104"/>
        <end position="215"/>
    </location>
</feature>
<comment type="similarity">
    <text evidence="1">Belongs to the SNF2/RAD54 helicase family.</text>
</comment>
<keyword evidence="2" id="KW-0547">Nucleotide-binding</keyword>
<dbReference type="GO" id="GO:0004386">
    <property type="term" value="F:helicase activity"/>
    <property type="evidence" value="ECO:0007669"/>
    <property type="project" value="UniProtKB-KW"/>
</dbReference>
<reference evidence="10 11" key="1">
    <citation type="journal article" date="2017" name="Mol. Plant">
        <title>The Genome of Medicinal Plant Macleaya cordata Provides New Insights into Benzylisoquinoline Alkaloids Metabolism.</title>
        <authorList>
            <person name="Liu X."/>
            <person name="Liu Y."/>
            <person name="Huang P."/>
            <person name="Ma Y."/>
            <person name="Qing Z."/>
            <person name="Tang Q."/>
            <person name="Cao H."/>
            <person name="Cheng P."/>
            <person name="Zheng Y."/>
            <person name="Yuan Z."/>
            <person name="Zhou Y."/>
            <person name="Liu J."/>
            <person name="Tang Z."/>
            <person name="Zhuo Y."/>
            <person name="Zhang Y."/>
            <person name="Yu L."/>
            <person name="Huang J."/>
            <person name="Yang P."/>
            <person name="Peng Q."/>
            <person name="Zhang J."/>
            <person name="Jiang W."/>
            <person name="Zhang Z."/>
            <person name="Lin K."/>
            <person name="Ro D.K."/>
            <person name="Chen X."/>
            <person name="Xiong X."/>
            <person name="Shang Y."/>
            <person name="Huang S."/>
            <person name="Zeng J."/>
        </authorList>
    </citation>
    <scope>NUCLEOTIDE SEQUENCE [LARGE SCALE GENOMIC DNA]</scope>
    <source>
        <strain evidence="11">cv. BLH2017</strain>
        <tissue evidence="10">Root</tissue>
    </source>
</reference>
<comment type="caution">
    <text evidence="10">The sequence shown here is derived from an EMBL/GenBank/DDBJ whole genome shotgun (WGS) entry which is preliminary data.</text>
</comment>
<evidence type="ECO:0000259" key="9">
    <source>
        <dbReference type="PROSITE" id="PS51194"/>
    </source>
</evidence>
<dbReference type="STRING" id="56857.A0A200Q0R5"/>
<keyword evidence="5" id="KW-0067">ATP-binding</keyword>
<evidence type="ECO:0000313" key="11">
    <source>
        <dbReference type="Proteomes" id="UP000195402"/>
    </source>
</evidence>
<dbReference type="InterPro" id="IPR014001">
    <property type="entry name" value="Helicase_ATP-bd"/>
</dbReference>
<dbReference type="PROSITE" id="PS51192">
    <property type="entry name" value="HELICASE_ATP_BIND_1"/>
    <property type="match status" value="1"/>
</dbReference>
<dbReference type="FunFam" id="3.40.50.10810:FF:000055">
    <property type="entry name" value="Protein CHROMATIN REMODELING 24"/>
    <property type="match status" value="1"/>
</dbReference>
<dbReference type="PANTHER" id="PTHR45629">
    <property type="entry name" value="SNF2/RAD54 FAMILY MEMBER"/>
    <property type="match status" value="1"/>
</dbReference>
<organism evidence="10 11">
    <name type="scientific">Macleaya cordata</name>
    <name type="common">Five-seeded plume-poppy</name>
    <name type="synonym">Bocconia cordata</name>
    <dbReference type="NCBI Taxonomy" id="56857"/>
    <lineage>
        <taxon>Eukaryota</taxon>
        <taxon>Viridiplantae</taxon>
        <taxon>Streptophyta</taxon>
        <taxon>Embryophyta</taxon>
        <taxon>Tracheophyta</taxon>
        <taxon>Spermatophyta</taxon>
        <taxon>Magnoliopsida</taxon>
        <taxon>Ranunculales</taxon>
        <taxon>Papaveraceae</taxon>
        <taxon>Papaveroideae</taxon>
        <taxon>Macleaya</taxon>
    </lineage>
</organism>
<dbReference type="InterPro" id="IPR000330">
    <property type="entry name" value="SNF2_N"/>
</dbReference>
<dbReference type="Proteomes" id="UP000195402">
    <property type="component" value="Unassembled WGS sequence"/>
</dbReference>
<dbReference type="GO" id="GO:0005524">
    <property type="term" value="F:ATP binding"/>
    <property type="evidence" value="ECO:0007669"/>
    <property type="project" value="UniProtKB-KW"/>
</dbReference>
<feature type="region of interest" description="Disordered" evidence="7">
    <location>
        <begin position="1"/>
        <end position="87"/>
    </location>
</feature>
<dbReference type="CDD" id="cd18793">
    <property type="entry name" value="SF2_C_SNF"/>
    <property type="match status" value="1"/>
</dbReference>
<dbReference type="InParanoid" id="A0A200Q0R5"/>
<keyword evidence="4" id="KW-0347">Helicase</keyword>
<feature type="compositionally biased region" description="Low complexity" evidence="7">
    <location>
        <begin position="169"/>
        <end position="193"/>
    </location>
</feature>
<feature type="domain" description="Helicase ATP-binding" evidence="8">
    <location>
        <begin position="328"/>
        <end position="502"/>
    </location>
</feature>
<evidence type="ECO:0000256" key="3">
    <source>
        <dbReference type="ARBA" id="ARBA00022801"/>
    </source>
</evidence>
<dbReference type="EMBL" id="MVGT01003417">
    <property type="protein sequence ID" value="OVA04053.1"/>
    <property type="molecule type" value="Genomic_DNA"/>
</dbReference>
<name>A0A200Q0R5_MACCD</name>
<dbReference type="GO" id="GO:0015616">
    <property type="term" value="F:DNA translocase activity"/>
    <property type="evidence" value="ECO:0007669"/>
    <property type="project" value="TreeGrafter"/>
</dbReference>
<sequence>MAEKKKPLSLNDRHNHRLLQSSSSLSKAPSNPPEEESKPQKVKIQGRRRLCKLSSREDDDGDDTGGLLNEPNFSGITDDFESPPPRIRDVVDELSSKLDFLSIEKPKRVGAGESTVNQDLSSTITTTSHPPPPPPPPLCFTNEAPKQKQQKQQHQKEDIYGDVNPEYASAGSSFSLSPDSLSNSSSDKSPLQSRVDFEKNADNEQKKNNSPKMDVIDRSIVSGNFDDDDDDDACVVLSNKAAKKVREEALTQASYLVKEKEREVTNFISDDDNDDDALDDSSTTGDLSVSMDDGDTFTLSGKTSNYKLPGKIAKMLYPHQQDGLKWLWSLHCRGTGGILGDDMGLGKTMQICSFLAGMFHSHLIKRALVVAPKTLLAHWVKELSIVGLSEKTREYYAASVKVRQYELQYILQHSGILLTTYDIVRNTSKSLRGDCNYNDDGEESIVWDYIILDEGHIIKNPSTQRAKSLLDIPSSHRIIISGTPIQNNLKELWALFSFCCPELLGDKKEFKVRYESAILRGNEKNATDREKRIGSTVAKELRERIEPYFLRRMKIEVSLENEATKSSKLSEKNEIIVWLRLTHCQRQLYEAFLKSEIVLSSFDGSPLAAITVLKKICDHPLLLTTRAAEDVLEGIDPTLNQDDIGVVERMVSQLANASDSEDSQKMNDNISCKISFIMSLLDNLIPEGHNVLIFSQTRKMLNLVQEAIILKGYKFLRIDGTTKAAERVKIVNDFQEGDRAPIFLLTSQVGGLGLTLTKADRVIVVDPAWNPSTDNQSVDRAYRIGQKKDVLVYRLMTCSTIEEKIYKMQVFKGGLSKSATEHKEQTRYFSQQDLRELFSLPKQGFDVSLTQQQLHKEHDYQQIMNDSLKNHIKFLESQGIAGVSHHSLLFSKAAPLQEDDELPRWGKETSFMGTSSSSSSLERNVDKPEYAFNPKDVKLLRKNASAVVRGQPTESEITERIKRLHETLVDKGMISKLPDKGRKIEQQIFDLNLELDKIRMAESSKKEVIDLDDLSEELQRVSV</sequence>
<dbReference type="OMA" id="HEEHDHQ"/>
<gene>
    <name evidence="10" type="ORF">BVC80_8699g1</name>
</gene>
<evidence type="ECO:0000256" key="5">
    <source>
        <dbReference type="ARBA" id="ARBA00022840"/>
    </source>
</evidence>
<dbReference type="InterPro" id="IPR050496">
    <property type="entry name" value="SNF2_RAD54_helicase_repair"/>
</dbReference>
<feature type="domain" description="Helicase C-terminal" evidence="9">
    <location>
        <begin position="676"/>
        <end position="826"/>
    </location>
</feature>
<feature type="compositionally biased region" description="Acidic residues" evidence="7">
    <location>
        <begin position="269"/>
        <end position="279"/>
    </location>
</feature>
<feature type="compositionally biased region" description="Basic residues" evidence="7">
    <location>
        <begin position="40"/>
        <end position="51"/>
    </location>
</feature>
<feature type="region of interest" description="Disordered" evidence="7">
    <location>
        <begin position="267"/>
        <end position="286"/>
    </location>
</feature>
<dbReference type="Gene3D" id="3.40.50.300">
    <property type="entry name" value="P-loop containing nucleotide triphosphate hydrolases"/>
    <property type="match status" value="1"/>
</dbReference>
<dbReference type="SUPFAM" id="SSF52540">
    <property type="entry name" value="P-loop containing nucleoside triphosphate hydrolases"/>
    <property type="match status" value="2"/>
</dbReference>
<keyword evidence="6" id="KW-0233">DNA recombination</keyword>
<evidence type="ECO:0000256" key="6">
    <source>
        <dbReference type="ARBA" id="ARBA00023172"/>
    </source>
</evidence>
<dbReference type="Pfam" id="PF00176">
    <property type="entry name" value="SNF2-rel_dom"/>
    <property type="match status" value="1"/>
</dbReference>
<dbReference type="InterPro" id="IPR001650">
    <property type="entry name" value="Helicase_C-like"/>
</dbReference>
<dbReference type="SMART" id="SM00490">
    <property type="entry name" value="HELICc"/>
    <property type="match status" value="1"/>
</dbReference>
<dbReference type="InterPro" id="IPR038718">
    <property type="entry name" value="SNF2-like_sf"/>
</dbReference>
<accession>A0A200Q0R5</accession>
<keyword evidence="11" id="KW-1185">Reference proteome</keyword>
<proteinExistence type="inferred from homology"/>
<evidence type="ECO:0000256" key="7">
    <source>
        <dbReference type="SAM" id="MobiDB-lite"/>
    </source>
</evidence>